<organism evidence="10">
    <name type="scientific">Lichtheimia ramosa</name>
    <dbReference type="NCBI Taxonomy" id="688394"/>
    <lineage>
        <taxon>Eukaryota</taxon>
        <taxon>Fungi</taxon>
        <taxon>Fungi incertae sedis</taxon>
        <taxon>Mucoromycota</taxon>
        <taxon>Mucoromycotina</taxon>
        <taxon>Mucoromycetes</taxon>
        <taxon>Mucorales</taxon>
        <taxon>Lichtheimiaceae</taxon>
        <taxon>Lichtheimia</taxon>
    </lineage>
</organism>
<feature type="domain" description="Amidohydrolase-related" evidence="9">
    <location>
        <begin position="68"/>
        <end position="437"/>
    </location>
</feature>
<keyword evidence="3 8" id="KW-0479">Metal-binding</keyword>
<comment type="pathway">
    <text evidence="1 8">Purine metabolism; guanine degradation; xanthine from guanine: step 1/1.</text>
</comment>
<gene>
    <name evidence="10" type="ORF">LRAMOSA09574</name>
</gene>
<dbReference type="EMBL" id="LK023323">
    <property type="protein sequence ID" value="CDS07051.1"/>
    <property type="molecule type" value="Genomic_DNA"/>
</dbReference>
<dbReference type="GO" id="GO:0008892">
    <property type="term" value="F:guanine deaminase activity"/>
    <property type="evidence" value="ECO:0007669"/>
    <property type="project" value="UniProtKB-UniRule"/>
</dbReference>
<dbReference type="InterPro" id="IPR014311">
    <property type="entry name" value="Guanine_deaminase"/>
</dbReference>
<evidence type="ECO:0000313" key="10">
    <source>
        <dbReference type="EMBL" id="CDS07051.1"/>
    </source>
</evidence>
<evidence type="ECO:0000256" key="7">
    <source>
        <dbReference type="ARBA" id="ARBA00056079"/>
    </source>
</evidence>
<keyword evidence="4 8" id="KW-0378">Hydrolase</keyword>
<dbReference type="OrthoDB" id="194468at2759"/>
<evidence type="ECO:0000256" key="5">
    <source>
        <dbReference type="ARBA" id="ARBA00022833"/>
    </source>
</evidence>
<protein>
    <recommendedName>
        <fullName evidence="8">Guanine deaminase</fullName>
        <shortName evidence="8">Guanase</shortName>
        <ecNumber evidence="8">3.5.4.3</ecNumber>
    </recommendedName>
    <alternativeName>
        <fullName evidence="8">Guanine aminohydrolase</fullName>
    </alternativeName>
</protein>
<dbReference type="InterPro" id="IPR011059">
    <property type="entry name" value="Metal-dep_hydrolase_composite"/>
</dbReference>
<accession>A0A077WH43</accession>
<dbReference type="Gene3D" id="3.20.20.140">
    <property type="entry name" value="Metal-dependent hydrolases"/>
    <property type="match status" value="1"/>
</dbReference>
<proteinExistence type="inferred from homology"/>
<evidence type="ECO:0000256" key="3">
    <source>
        <dbReference type="ARBA" id="ARBA00022723"/>
    </source>
</evidence>
<dbReference type="Pfam" id="PF01979">
    <property type="entry name" value="Amidohydro_1"/>
    <property type="match status" value="1"/>
</dbReference>
<comment type="similarity">
    <text evidence="2 8">Belongs to the metallo-dependent hydrolases superfamily. ATZ/TRZ family.</text>
</comment>
<evidence type="ECO:0000256" key="1">
    <source>
        <dbReference type="ARBA" id="ARBA00004984"/>
    </source>
</evidence>
<evidence type="ECO:0000259" key="9">
    <source>
        <dbReference type="Pfam" id="PF01979"/>
    </source>
</evidence>
<comment type="catalytic activity">
    <reaction evidence="6 8">
        <text>guanine + H2O + H(+) = xanthine + NH4(+)</text>
        <dbReference type="Rhea" id="RHEA:14665"/>
        <dbReference type="ChEBI" id="CHEBI:15377"/>
        <dbReference type="ChEBI" id="CHEBI:15378"/>
        <dbReference type="ChEBI" id="CHEBI:16235"/>
        <dbReference type="ChEBI" id="CHEBI:17712"/>
        <dbReference type="ChEBI" id="CHEBI:28938"/>
        <dbReference type="EC" id="3.5.4.3"/>
    </reaction>
</comment>
<dbReference type="SUPFAM" id="SSF51556">
    <property type="entry name" value="Metallo-dependent hydrolases"/>
    <property type="match status" value="1"/>
</dbReference>
<evidence type="ECO:0000256" key="6">
    <source>
        <dbReference type="ARBA" id="ARBA00051148"/>
    </source>
</evidence>
<evidence type="ECO:0000256" key="8">
    <source>
        <dbReference type="RuleBase" id="RU366009"/>
    </source>
</evidence>
<dbReference type="Gene3D" id="2.30.40.10">
    <property type="entry name" value="Urease, subunit C, domain 1"/>
    <property type="match status" value="1"/>
</dbReference>
<sequence length="440" mass="48954">MLIYGRVIHTPKRGSISIHNNALLATNEEGRIVAFKDAIPRDKLNDTIDSLQLGHQRHSLLELSPTQFILPGLIDTHIHASQITYTGTATDIPLMDWLQKYTFPSERQFEDPAWARKVYDVLVKRLLRNGTTTALYFSSIHLEASKILADAALQYGQRAFIGKVCMDQNGAEGYIETTEQSIEDTKAFIAYCQSKQRPKHLVPVITPRFLPTCSPDLLKQLGELARQYDLPIQSHISESLDEVAFVHALYKDDDITDTEIFDRMGLLTPRSVMAHGVHLSCKDVDTMVARGSAVAVCPLSNVYFANGIFPVQPYQKLKLGLGTDVAGGYSPSMLQSIRHCAVASRYLATQKDHDPSLVVDWMTALYMATLGGAEALGLQEEVGSFEINKSFDALLVDIATRDSPIDLLDDITPMDMVEKFINLGDDRNIVSVWVSGERKL</sequence>
<dbReference type="GO" id="GO:0008270">
    <property type="term" value="F:zinc ion binding"/>
    <property type="evidence" value="ECO:0007669"/>
    <property type="project" value="UniProtKB-UniRule"/>
</dbReference>
<dbReference type="UniPathway" id="UPA00603">
    <property type="reaction ID" value="UER00660"/>
</dbReference>
<evidence type="ECO:0000256" key="4">
    <source>
        <dbReference type="ARBA" id="ARBA00022801"/>
    </source>
</evidence>
<dbReference type="PANTHER" id="PTHR11271">
    <property type="entry name" value="GUANINE DEAMINASE"/>
    <property type="match status" value="1"/>
</dbReference>
<reference evidence="10" key="1">
    <citation type="journal article" date="2014" name="Genome Announc.">
        <title>De novo whole-genome sequence and genome annotation of Lichtheimia ramosa.</title>
        <authorList>
            <person name="Linde J."/>
            <person name="Schwartze V."/>
            <person name="Binder U."/>
            <person name="Lass-Florl C."/>
            <person name="Voigt K."/>
            <person name="Horn F."/>
        </authorList>
    </citation>
    <scope>NUCLEOTIDE SEQUENCE</scope>
    <source>
        <strain evidence="10">JMRC FSU:6197</strain>
    </source>
</reference>
<dbReference type="GO" id="GO:0006147">
    <property type="term" value="P:guanine catabolic process"/>
    <property type="evidence" value="ECO:0007669"/>
    <property type="project" value="UniProtKB-UniRule"/>
</dbReference>
<dbReference type="InterPro" id="IPR006680">
    <property type="entry name" value="Amidohydro-rel"/>
</dbReference>
<dbReference type="FunFam" id="3.20.20.140:FF:000022">
    <property type="entry name" value="Guanine deaminase"/>
    <property type="match status" value="1"/>
</dbReference>
<dbReference type="EC" id="3.5.4.3" evidence="8"/>
<comment type="function">
    <text evidence="7 8">Catalyzes the hydrolytic deamination of guanine, producing xanthine and ammonia.</text>
</comment>
<dbReference type="PANTHER" id="PTHR11271:SF6">
    <property type="entry name" value="GUANINE DEAMINASE"/>
    <property type="match status" value="1"/>
</dbReference>
<comment type="cofactor">
    <cofactor evidence="8">
        <name>Zn(2+)</name>
        <dbReference type="ChEBI" id="CHEBI:29105"/>
    </cofactor>
    <text evidence="8">Binds 1 zinc ion per subunit.</text>
</comment>
<dbReference type="InterPro" id="IPR032466">
    <property type="entry name" value="Metal_Hydrolase"/>
</dbReference>
<dbReference type="AlphaFoldDB" id="A0A077WH43"/>
<name>A0A077WH43_9FUNG</name>
<keyword evidence="5 8" id="KW-0862">Zinc</keyword>
<evidence type="ECO:0000256" key="2">
    <source>
        <dbReference type="ARBA" id="ARBA00006745"/>
    </source>
</evidence>
<dbReference type="NCBIfam" id="TIGR02967">
    <property type="entry name" value="guan_deamin"/>
    <property type="match status" value="1"/>
</dbReference>
<dbReference type="InterPro" id="IPR051607">
    <property type="entry name" value="Metallo-dep_hydrolases"/>
</dbReference>
<dbReference type="GO" id="GO:0005829">
    <property type="term" value="C:cytosol"/>
    <property type="evidence" value="ECO:0007669"/>
    <property type="project" value="TreeGrafter"/>
</dbReference>